<evidence type="ECO:0000256" key="2">
    <source>
        <dbReference type="ARBA" id="ARBA00023125"/>
    </source>
</evidence>
<dbReference type="PROSITE" id="PS50949">
    <property type="entry name" value="HTH_GNTR"/>
    <property type="match status" value="1"/>
</dbReference>
<name>A0A6J6EGZ4_9ZZZZ</name>
<dbReference type="SMART" id="SM00895">
    <property type="entry name" value="FCD"/>
    <property type="match status" value="1"/>
</dbReference>
<evidence type="ECO:0000313" key="5">
    <source>
        <dbReference type="EMBL" id="CAB4575377.1"/>
    </source>
</evidence>
<dbReference type="Pfam" id="PF00392">
    <property type="entry name" value="GntR"/>
    <property type="match status" value="1"/>
</dbReference>
<dbReference type="GO" id="GO:0003700">
    <property type="term" value="F:DNA-binding transcription factor activity"/>
    <property type="evidence" value="ECO:0007669"/>
    <property type="project" value="InterPro"/>
</dbReference>
<organism evidence="5">
    <name type="scientific">freshwater metagenome</name>
    <dbReference type="NCBI Taxonomy" id="449393"/>
    <lineage>
        <taxon>unclassified sequences</taxon>
        <taxon>metagenomes</taxon>
        <taxon>ecological metagenomes</taxon>
    </lineage>
</organism>
<dbReference type="InterPro" id="IPR011711">
    <property type="entry name" value="GntR_C"/>
</dbReference>
<dbReference type="Pfam" id="PF07729">
    <property type="entry name" value="FCD"/>
    <property type="match status" value="1"/>
</dbReference>
<dbReference type="CDD" id="cd07377">
    <property type="entry name" value="WHTH_GntR"/>
    <property type="match status" value="1"/>
</dbReference>
<dbReference type="SMART" id="SM00345">
    <property type="entry name" value="HTH_GNTR"/>
    <property type="match status" value="1"/>
</dbReference>
<dbReference type="EMBL" id="CAEZTM010000047">
    <property type="protein sequence ID" value="CAB4575377.1"/>
    <property type="molecule type" value="Genomic_DNA"/>
</dbReference>
<dbReference type="InterPro" id="IPR036388">
    <property type="entry name" value="WH-like_DNA-bd_sf"/>
</dbReference>
<protein>
    <submittedName>
        <fullName evidence="5">Unannotated protein</fullName>
    </submittedName>
</protein>
<dbReference type="SUPFAM" id="SSF48008">
    <property type="entry name" value="GntR ligand-binding domain-like"/>
    <property type="match status" value="1"/>
</dbReference>
<gene>
    <name evidence="5" type="ORF">UFOPK1684_01007</name>
</gene>
<keyword evidence="2" id="KW-0238">DNA-binding</keyword>
<keyword evidence="3" id="KW-0804">Transcription</keyword>
<dbReference type="InterPro" id="IPR008920">
    <property type="entry name" value="TF_FadR/GntR_C"/>
</dbReference>
<evidence type="ECO:0000259" key="4">
    <source>
        <dbReference type="PROSITE" id="PS50949"/>
    </source>
</evidence>
<sequence length="252" mass="27295">MSGIGPTNNLDGLGLASLLLTPIPGGNTYEQTVERLLQTVRMGLVKPGERLPSERELAVLLEVSRDTIRDATASLADAGFLDIRRGRYGGTFVSATLTDVSGQDSPRRGQPSAMGPEDIKDLLVFRGVLEVGAARTAATLELSSDIRDALWRAHVESANASPENFRRLDSRFHLLIAQITGSRRLIGEVASTRMRVNELLDAIPLLSPNIEHSTVQHEEIVSAILRGQPELAEMAMRDHLEGTAALLRGFLG</sequence>
<dbReference type="InterPro" id="IPR036390">
    <property type="entry name" value="WH_DNA-bd_sf"/>
</dbReference>
<dbReference type="InterPro" id="IPR000524">
    <property type="entry name" value="Tscrpt_reg_HTH_GntR"/>
</dbReference>
<evidence type="ECO:0000256" key="3">
    <source>
        <dbReference type="ARBA" id="ARBA00023163"/>
    </source>
</evidence>
<feature type="domain" description="HTH gntR-type" evidence="4">
    <location>
        <begin position="26"/>
        <end position="96"/>
    </location>
</feature>
<dbReference type="PRINTS" id="PR00035">
    <property type="entry name" value="HTHGNTR"/>
</dbReference>
<proteinExistence type="predicted"/>
<dbReference type="Gene3D" id="1.10.10.10">
    <property type="entry name" value="Winged helix-like DNA-binding domain superfamily/Winged helix DNA-binding domain"/>
    <property type="match status" value="1"/>
</dbReference>
<dbReference type="PANTHER" id="PTHR43537:SF24">
    <property type="entry name" value="GLUCONATE OPERON TRANSCRIPTIONAL REPRESSOR"/>
    <property type="match status" value="1"/>
</dbReference>
<dbReference type="SUPFAM" id="SSF46785">
    <property type="entry name" value="Winged helix' DNA-binding domain"/>
    <property type="match status" value="1"/>
</dbReference>
<dbReference type="AlphaFoldDB" id="A0A6J6EGZ4"/>
<reference evidence="5" key="1">
    <citation type="submission" date="2020-05" db="EMBL/GenBank/DDBJ databases">
        <authorList>
            <person name="Chiriac C."/>
            <person name="Salcher M."/>
            <person name="Ghai R."/>
            <person name="Kavagutti S V."/>
        </authorList>
    </citation>
    <scope>NUCLEOTIDE SEQUENCE</scope>
</reference>
<dbReference type="GO" id="GO:0003677">
    <property type="term" value="F:DNA binding"/>
    <property type="evidence" value="ECO:0007669"/>
    <property type="project" value="UniProtKB-KW"/>
</dbReference>
<keyword evidence="1" id="KW-0805">Transcription regulation</keyword>
<evidence type="ECO:0000256" key="1">
    <source>
        <dbReference type="ARBA" id="ARBA00023015"/>
    </source>
</evidence>
<dbReference type="PANTHER" id="PTHR43537">
    <property type="entry name" value="TRANSCRIPTIONAL REGULATOR, GNTR FAMILY"/>
    <property type="match status" value="1"/>
</dbReference>
<dbReference type="Gene3D" id="1.20.120.530">
    <property type="entry name" value="GntR ligand-binding domain-like"/>
    <property type="match status" value="1"/>
</dbReference>
<accession>A0A6J6EGZ4</accession>